<keyword evidence="1" id="KW-1015">Disulfide bond</keyword>
<evidence type="ECO:0000256" key="1">
    <source>
        <dbReference type="ARBA" id="ARBA00023157"/>
    </source>
</evidence>
<dbReference type="PROSITE" id="PS00135">
    <property type="entry name" value="TRYPSIN_SER"/>
    <property type="match status" value="1"/>
</dbReference>
<evidence type="ECO:0000313" key="6">
    <source>
        <dbReference type="EMBL" id="CAF0805818.1"/>
    </source>
</evidence>
<dbReference type="FunFam" id="2.40.10.10:FF:000068">
    <property type="entry name" value="transmembrane protease serine 2"/>
    <property type="match status" value="2"/>
</dbReference>
<proteinExistence type="inferred from homology"/>
<dbReference type="PROSITE" id="PS50240">
    <property type="entry name" value="TRYPSIN_DOM"/>
    <property type="match status" value="3"/>
</dbReference>
<feature type="domain" description="Peptidase S1" evidence="5">
    <location>
        <begin position="635"/>
        <end position="879"/>
    </location>
</feature>
<dbReference type="SUPFAM" id="SSF50494">
    <property type="entry name" value="Trypsin-like serine proteases"/>
    <property type="match status" value="3"/>
</dbReference>
<evidence type="ECO:0000313" key="8">
    <source>
        <dbReference type="Proteomes" id="UP000663891"/>
    </source>
</evidence>
<evidence type="ECO:0000259" key="5">
    <source>
        <dbReference type="PROSITE" id="PS50240"/>
    </source>
</evidence>
<dbReference type="InterPro" id="IPR033116">
    <property type="entry name" value="TRYPSIN_SER"/>
</dbReference>
<dbReference type="InterPro" id="IPR043504">
    <property type="entry name" value="Peptidase_S1_PA_chymotrypsin"/>
</dbReference>
<dbReference type="CDD" id="cd00190">
    <property type="entry name" value="Tryp_SPc"/>
    <property type="match status" value="2"/>
</dbReference>
<feature type="signal peptide" evidence="4">
    <location>
        <begin position="1"/>
        <end position="15"/>
    </location>
</feature>
<comment type="caution">
    <text evidence="6">The sequence shown here is derived from an EMBL/GenBank/DDBJ whole genome shotgun (WGS) entry which is preliminary data.</text>
</comment>
<feature type="chain" id="PRO_5036223054" description="Peptidase S1 domain-containing protein" evidence="4">
    <location>
        <begin position="16"/>
        <end position="932"/>
    </location>
</feature>
<accession>A0A813T8K4</accession>
<dbReference type="Gene3D" id="2.40.10.10">
    <property type="entry name" value="Trypsin-like serine proteases"/>
    <property type="match status" value="3"/>
</dbReference>
<comment type="similarity">
    <text evidence="2">Belongs to the peptidase S1 family. CLIP subfamily.</text>
</comment>
<sequence>MKLLLLLSLGILIDGKYFNCNKKKSCGCGYSNVEINARIINGEEAIPFSWSMAVSIRYDLLHNGNALMHVCGGTILTNSYILTAANCVEEIKGDVKLANLTIAAGIHRRSQSTQIIRQVDDIIVHPNWTSSWNQNRNDIALLHLSEPLDLENNAFITRTCLPSQVNTSEELIQYPPTGADLAVLGWGRSSPYGDDSDILRQLIVSTIDTNHTKCKDIITDPNRQFCAGIRDVSTGSCYGDFGGPILQWIGDHWQQVGIASFTPDGCAQNSAIGYTRLAYYRSWIDEHLSYDAESTEEISMTTTSTHITISDTATNLYQCDKYKVPCGCGRRSVQFSQSNISHNNYEAIPYSWSMIVSIRSIDKNKHLCSGTILSESYILTSGSCIANLSAYGIIILAGIHNQSEDNAIYRKVDQIYLHSNYTGILNNYAYDIAILHMSQPLDIDHNLFISRTCLIEKEGFLSHPFFYPTSGTKLALIGWGLMNCHDNTNHDLLQQIEIYPRIGLEDNCYILDKYEDVQFCAGSLDNPNIVPCVGDPGSPIFQWSNDRWQQVGIASYIIDRGQFKSIGIYTRTIEFNNWIQSIIDNCSTAFSTQTPTTPLVDNTTISIKPQILYECNTTSTCGCGRMPVVLTPSRIVGGEDARELSWPMVVSLRWSDPNRHWCGGSILSDSYILTAAHCLHGYASNPPIDVTIVAGMTNLSDPKQIRRTIDHIYIHSEYIGFQNKFRHDIAVLHLNQSLTTENNPYLTKTCIHPVNLPTVNNQYIKNGTRLAVIGWGTMGSGVSLDPKILQQAEVFAIDNNDPICTQTMNDSEIQFCAGLREGGKDSCSGDSGGPIFQWTGEYWEQVGIVSYGNGCAEPNDPGVYVRLSYYYNWINDILKNGNEHTEPKPIPDTTTTTTMTDETLQTTTSGSYNHLKNTLTFAIIIYLFSIIL</sequence>
<dbReference type="Proteomes" id="UP000663881">
    <property type="component" value="Unassembled WGS sequence"/>
</dbReference>
<keyword evidence="3" id="KW-0720">Serine protease</keyword>
<dbReference type="OrthoDB" id="10002959at2759"/>
<feature type="domain" description="Peptidase S1" evidence="5">
    <location>
        <begin position="39"/>
        <end position="289"/>
    </location>
</feature>
<dbReference type="InterPro" id="IPR001254">
    <property type="entry name" value="Trypsin_dom"/>
</dbReference>
<keyword evidence="3" id="KW-0645">Protease</keyword>
<evidence type="ECO:0000313" key="7">
    <source>
        <dbReference type="EMBL" id="CAF3570509.1"/>
    </source>
</evidence>
<dbReference type="PANTHER" id="PTHR24256">
    <property type="entry name" value="TRYPTASE-RELATED"/>
    <property type="match status" value="1"/>
</dbReference>
<protein>
    <recommendedName>
        <fullName evidence="5">Peptidase S1 domain-containing protein</fullName>
    </recommendedName>
</protein>
<dbReference type="PROSITE" id="PS00134">
    <property type="entry name" value="TRYPSIN_HIS"/>
    <property type="match status" value="1"/>
</dbReference>
<feature type="domain" description="Peptidase S1" evidence="5">
    <location>
        <begin position="340"/>
        <end position="584"/>
    </location>
</feature>
<name>A0A813T8K4_9BILA</name>
<evidence type="ECO:0000256" key="2">
    <source>
        <dbReference type="ARBA" id="ARBA00024195"/>
    </source>
</evidence>
<keyword evidence="4" id="KW-0732">Signal</keyword>
<evidence type="ECO:0000256" key="4">
    <source>
        <dbReference type="SAM" id="SignalP"/>
    </source>
</evidence>
<dbReference type="InterPro" id="IPR018114">
    <property type="entry name" value="TRYPSIN_HIS"/>
</dbReference>
<dbReference type="EMBL" id="CAJOAY010000172">
    <property type="protein sequence ID" value="CAF3570509.1"/>
    <property type="molecule type" value="Genomic_DNA"/>
</dbReference>
<dbReference type="FunFam" id="2.40.10.10:FF:000002">
    <property type="entry name" value="Transmembrane protease serine"/>
    <property type="match status" value="1"/>
</dbReference>
<dbReference type="Pfam" id="PF00089">
    <property type="entry name" value="Trypsin"/>
    <property type="match status" value="3"/>
</dbReference>
<dbReference type="InterPro" id="IPR051487">
    <property type="entry name" value="Ser/Thr_Proteases_Immune/Dev"/>
</dbReference>
<dbReference type="InterPro" id="IPR001314">
    <property type="entry name" value="Peptidase_S1A"/>
</dbReference>
<keyword evidence="3" id="KW-0378">Hydrolase</keyword>
<dbReference type="AlphaFoldDB" id="A0A813T8K4"/>
<gene>
    <name evidence="7" type="ORF">OKA104_LOCUS5077</name>
    <name evidence="6" type="ORF">VCS650_LOCUS4272</name>
</gene>
<dbReference type="SMART" id="SM00020">
    <property type="entry name" value="Tryp_SPc"/>
    <property type="match status" value="3"/>
</dbReference>
<dbReference type="PRINTS" id="PR00722">
    <property type="entry name" value="CHYMOTRYPSIN"/>
</dbReference>
<evidence type="ECO:0000256" key="3">
    <source>
        <dbReference type="RuleBase" id="RU363034"/>
    </source>
</evidence>
<dbReference type="GO" id="GO:0006508">
    <property type="term" value="P:proteolysis"/>
    <property type="evidence" value="ECO:0007669"/>
    <property type="project" value="UniProtKB-KW"/>
</dbReference>
<dbReference type="GO" id="GO:0004252">
    <property type="term" value="F:serine-type endopeptidase activity"/>
    <property type="evidence" value="ECO:0007669"/>
    <property type="project" value="InterPro"/>
</dbReference>
<organism evidence="6 8">
    <name type="scientific">Adineta steineri</name>
    <dbReference type="NCBI Taxonomy" id="433720"/>
    <lineage>
        <taxon>Eukaryota</taxon>
        <taxon>Metazoa</taxon>
        <taxon>Spiralia</taxon>
        <taxon>Gnathifera</taxon>
        <taxon>Rotifera</taxon>
        <taxon>Eurotatoria</taxon>
        <taxon>Bdelloidea</taxon>
        <taxon>Adinetida</taxon>
        <taxon>Adinetidae</taxon>
        <taxon>Adineta</taxon>
    </lineage>
</organism>
<dbReference type="InterPro" id="IPR009003">
    <property type="entry name" value="Peptidase_S1_PA"/>
</dbReference>
<reference evidence="6" key="1">
    <citation type="submission" date="2021-02" db="EMBL/GenBank/DDBJ databases">
        <authorList>
            <person name="Nowell W R."/>
        </authorList>
    </citation>
    <scope>NUCLEOTIDE SEQUENCE</scope>
</reference>
<dbReference type="EMBL" id="CAJNON010000024">
    <property type="protein sequence ID" value="CAF0805818.1"/>
    <property type="molecule type" value="Genomic_DNA"/>
</dbReference>
<dbReference type="Proteomes" id="UP000663891">
    <property type="component" value="Unassembled WGS sequence"/>
</dbReference>